<proteinExistence type="predicted"/>
<protein>
    <recommendedName>
        <fullName evidence="3">RNase H type-1 domain-containing protein</fullName>
    </recommendedName>
</protein>
<dbReference type="Proteomes" id="UP000823775">
    <property type="component" value="Unassembled WGS sequence"/>
</dbReference>
<sequence length="127" mass="13857">MGLSLLLIILAESRNRGIIRDSKGDRIVRLLLRKLGNPPVHHSFCQANKVAHVLARQGSKLTASSQDTILAAPPSHVKDQLMTDKEGTILSKLVFVASCNKLVCFDNLSVIIDNNNVHVTMNTSTTT</sequence>
<gene>
    <name evidence="1" type="ORF">HAX54_017221</name>
</gene>
<name>A0ABS8UKD1_DATST</name>
<evidence type="ECO:0000313" key="2">
    <source>
        <dbReference type="Proteomes" id="UP000823775"/>
    </source>
</evidence>
<organism evidence="1 2">
    <name type="scientific">Datura stramonium</name>
    <name type="common">Jimsonweed</name>
    <name type="synonym">Common thornapple</name>
    <dbReference type="NCBI Taxonomy" id="4076"/>
    <lineage>
        <taxon>Eukaryota</taxon>
        <taxon>Viridiplantae</taxon>
        <taxon>Streptophyta</taxon>
        <taxon>Embryophyta</taxon>
        <taxon>Tracheophyta</taxon>
        <taxon>Spermatophyta</taxon>
        <taxon>Magnoliopsida</taxon>
        <taxon>eudicotyledons</taxon>
        <taxon>Gunneridae</taxon>
        <taxon>Pentapetalae</taxon>
        <taxon>asterids</taxon>
        <taxon>lamiids</taxon>
        <taxon>Solanales</taxon>
        <taxon>Solanaceae</taxon>
        <taxon>Solanoideae</taxon>
        <taxon>Datureae</taxon>
        <taxon>Datura</taxon>
    </lineage>
</organism>
<dbReference type="EMBL" id="JACEIK010002132">
    <property type="protein sequence ID" value="MCD9559321.1"/>
    <property type="molecule type" value="Genomic_DNA"/>
</dbReference>
<reference evidence="1 2" key="1">
    <citation type="journal article" date="2021" name="BMC Genomics">
        <title>Datura genome reveals duplications of psychoactive alkaloid biosynthetic genes and high mutation rate following tissue culture.</title>
        <authorList>
            <person name="Rajewski A."/>
            <person name="Carter-House D."/>
            <person name="Stajich J."/>
            <person name="Litt A."/>
        </authorList>
    </citation>
    <scope>NUCLEOTIDE SEQUENCE [LARGE SCALE GENOMIC DNA]</scope>
    <source>
        <strain evidence="1">AR-01</strain>
    </source>
</reference>
<evidence type="ECO:0008006" key="3">
    <source>
        <dbReference type="Google" id="ProtNLM"/>
    </source>
</evidence>
<keyword evidence="2" id="KW-1185">Reference proteome</keyword>
<comment type="caution">
    <text evidence="1">The sequence shown here is derived from an EMBL/GenBank/DDBJ whole genome shotgun (WGS) entry which is preliminary data.</text>
</comment>
<accession>A0ABS8UKD1</accession>
<evidence type="ECO:0000313" key="1">
    <source>
        <dbReference type="EMBL" id="MCD9559321.1"/>
    </source>
</evidence>